<dbReference type="InterPro" id="IPR051581">
    <property type="entry name" value="Ca-bind"/>
</dbReference>
<proteinExistence type="predicted"/>
<dbReference type="InterPro" id="IPR018247">
    <property type="entry name" value="EF_Hand_1_Ca_BS"/>
</dbReference>
<dbReference type="GO" id="GO:0005509">
    <property type="term" value="F:calcium ion binding"/>
    <property type="evidence" value="ECO:0007669"/>
    <property type="project" value="InterPro"/>
</dbReference>
<dbReference type="SMART" id="SM00054">
    <property type="entry name" value="EFh"/>
    <property type="match status" value="5"/>
</dbReference>
<protein>
    <recommendedName>
        <fullName evidence="5">EF-hand domain-containing protein</fullName>
    </recommendedName>
</protein>
<keyword evidence="2" id="KW-0677">Repeat</keyword>
<evidence type="ECO:0000256" key="4">
    <source>
        <dbReference type="SAM" id="MobiDB-lite"/>
    </source>
</evidence>
<feature type="domain" description="EF-hand" evidence="5">
    <location>
        <begin position="158"/>
        <end position="193"/>
    </location>
</feature>
<evidence type="ECO:0000256" key="2">
    <source>
        <dbReference type="ARBA" id="ARBA00022737"/>
    </source>
</evidence>
<keyword evidence="1" id="KW-0479">Metal-binding</keyword>
<sequence length="627" mass="72291">MNNSWNLSGDATTYQKHKKAWADHSPERKNQYAGEVHTGYVQGKNEVKMVAQRMGMVSSENPLSTTTRYYTNNYNSKRQVPSVANDTKNFGEGRNYYQRTGIESKNNPLVSHTNKNAYSGYHGKKVEEVQGEPLQRDPKFLQYHLQRITQKCTQRGERGLFGLKRLFQTFDFNGNGVLEYKEFERAMKDFKLELEEQDVQTIFASFDENQDGTIQIEEFMNKILGTLNITRQTAVDQAFKKFDVRGNASFRSLREAFDGKKHPDVASGRKSPDEVITDFLEIFEIHHNSFNNYQKTDQVSKSEFSEFYRTLSLNYEDDSTFCAMVRGVWGIKNDTNASGWAGGANDAQNSRDRYIKANFNKGTPFGTTQTESAQTWNTTTKQQMIRPSTAAVDTRIAGAPSRQQVYVQQYSSRASNVGNEEEIVEKFRERMRQRGARGIIGLKRVFKIIDDDMSGYIDRNEFAKALKDYRVQVTPDEANVLYGIFDTNRDGRISYDEFLRGVVGAMNQNRIALVRRAFEKLDTNRNGIVELEDIKNLYNAKFHPDVKLGKKTEEEVLIEFMDTFEMHYSLMHPGTKGDKLISFDEFVEYYNNVSMSIEDDRYFELMMTNAWNLNNTAPQKRGWGGQY</sequence>
<feature type="domain" description="EF-hand" evidence="5">
    <location>
        <begin position="194"/>
        <end position="229"/>
    </location>
</feature>
<dbReference type="AlphaFoldDB" id="A0A8J8NEP9"/>
<dbReference type="SUPFAM" id="SSF47473">
    <property type="entry name" value="EF-hand"/>
    <property type="match status" value="2"/>
</dbReference>
<evidence type="ECO:0000256" key="1">
    <source>
        <dbReference type="ARBA" id="ARBA00022723"/>
    </source>
</evidence>
<gene>
    <name evidence="6" type="ORF">FGO68_gene16649</name>
</gene>
<keyword evidence="3" id="KW-0106">Calcium</keyword>
<dbReference type="OrthoDB" id="444540at2759"/>
<organism evidence="6 7">
    <name type="scientific">Halteria grandinella</name>
    <dbReference type="NCBI Taxonomy" id="5974"/>
    <lineage>
        <taxon>Eukaryota</taxon>
        <taxon>Sar</taxon>
        <taxon>Alveolata</taxon>
        <taxon>Ciliophora</taxon>
        <taxon>Intramacronucleata</taxon>
        <taxon>Spirotrichea</taxon>
        <taxon>Stichotrichia</taxon>
        <taxon>Sporadotrichida</taxon>
        <taxon>Halteriidae</taxon>
        <taxon>Halteria</taxon>
    </lineage>
</organism>
<evidence type="ECO:0000313" key="6">
    <source>
        <dbReference type="EMBL" id="TNV73419.1"/>
    </source>
</evidence>
<feature type="domain" description="EF-hand" evidence="5">
    <location>
        <begin position="437"/>
        <end position="472"/>
    </location>
</feature>
<dbReference type="InterPro" id="IPR011992">
    <property type="entry name" value="EF-hand-dom_pair"/>
</dbReference>
<dbReference type="Pfam" id="PF13499">
    <property type="entry name" value="EF-hand_7"/>
    <property type="match status" value="3"/>
</dbReference>
<comment type="caution">
    <text evidence="6">The sequence shown here is derived from an EMBL/GenBank/DDBJ whole genome shotgun (WGS) entry which is preliminary data.</text>
</comment>
<evidence type="ECO:0000313" key="7">
    <source>
        <dbReference type="Proteomes" id="UP000785679"/>
    </source>
</evidence>
<evidence type="ECO:0000256" key="3">
    <source>
        <dbReference type="ARBA" id="ARBA00022837"/>
    </source>
</evidence>
<dbReference type="Proteomes" id="UP000785679">
    <property type="component" value="Unassembled WGS sequence"/>
</dbReference>
<feature type="domain" description="EF-hand" evidence="5">
    <location>
        <begin position="473"/>
        <end position="508"/>
    </location>
</feature>
<reference evidence="6" key="1">
    <citation type="submission" date="2019-06" db="EMBL/GenBank/DDBJ databases">
        <authorList>
            <person name="Zheng W."/>
        </authorList>
    </citation>
    <scope>NUCLEOTIDE SEQUENCE</scope>
    <source>
        <strain evidence="6">QDHG01</strain>
    </source>
</reference>
<dbReference type="CDD" id="cd00051">
    <property type="entry name" value="EFh"/>
    <property type="match status" value="2"/>
</dbReference>
<dbReference type="InterPro" id="IPR002048">
    <property type="entry name" value="EF_hand_dom"/>
</dbReference>
<keyword evidence="7" id="KW-1185">Reference proteome</keyword>
<dbReference type="PANTHER" id="PTHR34524:SF6">
    <property type="entry name" value="CALCYPHOSINE LIKE"/>
    <property type="match status" value="1"/>
</dbReference>
<accession>A0A8J8NEP9</accession>
<feature type="compositionally biased region" description="Polar residues" evidence="4">
    <location>
        <begin position="365"/>
        <end position="386"/>
    </location>
</feature>
<evidence type="ECO:0000259" key="5">
    <source>
        <dbReference type="PROSITE" id="PS50222"/>
    </source>
</evidence>
<dbReference type="EMBL" id="RRYP01018920">
    <property type="protein sequence ID" value="TNV73419.1"/>
    <property type="molecule type" value="Genomic_DNA"/>
</dbReference>
<dbReference type="Gene3D" id="1.10.238.10">
    <property type="entry name" value="EF-hand"/>
    <property type="match status" value="4"/>
</dbReference>
<feature type="domain" description="EF-hand" evidence="5">
    <location>
        <begin position="509"/>
        <end position="544"/>
    </location>
</feature>
<dbReference type="PROSITE" id="PS50222">
    <property type="entry name" value="EF_HAND_2"/>
    <property type="match status" value="5"/>
</dbReference>
<dbReference type="PROSITE" id="PS00018">
    <property type="entry name" value="EF_HAND_1"/>
    <property type="match status" value="5"/>
</dbReference>
<feature type="region of interest" description="Disordered" evidence="4">
    <location>
        <begin position="360"/>
        <end position="387"/>
    </location>
</feature>
<name>A0A8J8NEP9_HALGN</name>
<dbReference type="PANTHER" id="PTHR34524">
    <property type="entry name" value="CALCYPHOSIN"/>
    <property type="match status" value="1"/>
</dbReference>